<accession>A0A9D3WRW9</accession>
<reference evidence="1" key="1">
    <citation type="submission" date="2021-09" db="EMBL/GenBank/DDBJ databases">
        <title>The genome of Mauremys mutica provides insights into the evolution of semi-aquatic lifestyle.</title>
        <authorList>
            <person name="Gong S."/>
            <person name="Gao Y."/>
        </authorList>
    </citation>
    <scope>NUCLEOTIDE SEQUENCE</scope>
    <source>
        <strain evidence="1">MM-2020</strain>
        <tissue evidence="1">Muscle</tissue>
    </source>
</reference>
<keyword evidence="2" id="KW-1185">Reference proteome</keyword>
<dbReference type="EMBL" id="JAHDVG010000487">
    <property type="protein sequence ID" value="KAH1166238.1"/>
    <property type="molecule type" value="Genomic_DNA"/>
</dbReference>
<protein>
    <submittedName>
        <fullName evidence="1">Uncharacterized protein</fullName>
    </submittedName>
</protein>
<sequence>MRPAMRDNDLNYVERKTEKKIGLEDSCSHKMLIPLVEATQGQMEREASPSVLPTKPDGLYFKLVTANEANVRLLSLFSADHNPEDMQKQSIVKRLQNNAAHSQKVGAWEKKKEKSLSGALTRRGEKCGEEENAERGILIQRTKGERKERRIWLENTKDRREQENCISNSKEQTTVSIMVNCILNGHLPSGSGYCPL</sequence>
<comment type="caution">
    <text evidence="1">The sequence shown here is derived from an EMBL/GenBank/DDBJ whole genome shotgun (WGS) entry which is preliminary data.</text>
</comment>
<evidence type="ECO:0000313" key="1">
    <source>
        <dbReference type="EMBL" id="KAH1166238.1"/>
    </source>
</evidence>
<evidence type="ECO:0000313" key="2">
    <source>
        <dbReference type="Proteomes" id="UP000827986"/>
    </source>
</evidence>
<proteinExistence type="predicted"/>
<name>A0A9D3WRW9_9SAUR</name>
<organism evidence="1 2">
    <name type="scientific">Mauremys mutica</name>
    <name type="common">yellowpond turtle</name>
    <dbReference type="NCBI Taxonomy" id="74926"/>
    <lineage>
        <taxon>Eukaryota</taxon>
        <taxon>Metazoa</taxon>
        <taxon>Chordata</taxon>
        <taxon>Craniata</taxon>
        <taxon>Vertebrata</taxon>
        <taxon>Euteleostomi</taxon>
        <taxon>Archelosauria</taxon>
        <taxon>Testudinata</taxon>
        <taxon>Testudines</taxon>
        <taxon>Cryptodira</taxon>
        <taxon>Durocryptodira</taxon>
        <taxon>Testudinoidea</taxon>
        <taxon>Geoemydidae</taxon>
        <taxon>Geoemydinae</taxon>
        <taxon>Mauremys</taxon>
    </lineage>
</organism>
<dbReference type="Proteomes" id="UP000827986">
    <property type="component" value="Unassembled WGS sequence"/>
</dbReference>
<gene>
    <name evidence="1" type="ORF">KIL84_015410</name>
</gene>
<dbReference type="AlphaFoldDB" id="A0A9D3WRW9"/>